<evidence type="ECO:0000256" key="2">
    <source>
        <dbReference type="ARBA" id="ARBA00004286"/>
    </source>
</evidence>
<dbReference type="SUPFAM" id="SSF47113">
    <property type="entry name" value="Histone-fold"/>
    <property type="match status" value="1"/>
</dbReference>
<name>W6MM86_9ASCO</name>
<proteinExistence type="inferred from homology"/>
<feature type="region of interest" description="Disordered" evidence="6">
    <location>
        <begin position="1"/>
        <end position="91"/>
    </location>
</feature>
<organism evidence="8 9">
    <name type="scientific">Kuraishia capsulata CBS 1993</name>
    <dbReference type="NCBI Taxonomy" id="1382522"/>
    <lineage>
        <taxon>Eukaryota</taxon>
        <taxon>Fungi</taxon>
        <taxon>Dikarya</taxon>
        <taxon>Ascomycota</taxon>
        <taxon>Saccharomycotina</taxon>
        <taxon>Pichiomycetes</taxon>
        <taxon>Pichiales</taxon>
        <taxon>Pichiaceae</taxon>
        <taxon>Kuraishia</taxon>
    </lineage>
</organism>
<evidence type="ECO:0000256" key="3">
    <source>
        <dbReference type="ARBA" id="ARBA00010137"/>
    </source>
</evidence>
<dbReference type="GO" id="GO:0051382">
    <property type="term" value="P:kinetochore assembly"/>
    <property type="evidence" value="ECO:0007669"/>
    <property type="project" value="InterPro"/>
</dbReference>
<dbReference type="GO" id="GO:0003677">
    <property type="term" value="F:DNA binding"/>
    <property type="evidence" value="ECO:0007669"/>
    <property type="project" value="InterPro"/>
</dbReference>
<dbReference type="RefSeq" id="XP_022459308.1">
    <property type="nucleotide sequence ID" value="XM_022601691.1"/>
</dbReference>
<dbReference type="GO" id="GO:0046982">
    <property type="term" value="F:protein heterodimerization activity"/>
    <property type="evidence" value="ECO:0007669"/>
    <property type="project" value="InterPro"/>
</dbReference>
<keyword evidence="5" id="KW-0539">Nucleus</keyword>
<evidence type="ECO:0000256" key="1">
    <source>
        <dbReference type="ARBA" id="ARBA00004123"/>
    </source>
</evidence>
<gene>
    <name evidence="8" type="ORF">KUCA_T00003291001</name>
</gene>
<feature type="compositionally biased region" description="Polar residues" evidence="6">
    <location>
        <begin position="23"/>
        <end position="39"/>
    </location>
</feature>
<dbReference type="PANTHER" id="PTHR46904:SF1">
    <property type="entry name" value="CENTROMERE PROTEIN T"/>
    <property type="match status" value="1"/>
</dbReference>
<dbReference type="GO" id="GO:0005634">
    <property type="term" value="C:nucleus"/>
    <property type="evidence" value="ECO:0007669"/>
    <property type="project" value="UniProtKB-SubCell"/>
</dbReference>
<evidence type="ECO:0000259" key="7">
    <source>
        <dbReference type="Pfam" id="PF15511"/>
    </source>
</evidence>
<keyword evidence="9" id="KW-1185">Reference proteome</keyword>
<sequence>MEDPKSDGSLGSISGLEDALSDDQFNPSTPKVSSKRPSLTATPVRTTPARTYKKTPVRTPRSASRLPATPYARHAMHEAKPRQRTERRDLRGDIVNPLIQLRALSRTMRQERLDEKRQKQLNEEKALTHLNEQVVSQTVTPQQPEHQTIITSRRNAELEPSLPELEAQEEIINEFDSFADVGPPEFSDLEDQRERGPRMSITGEEFNSDGNIAIPEGIIRQEGDFSMLEMDFEYDNRLSNAFSEGSRMSISRDFSKRMIPSSNLKRKSSKPAEFEIPLSSLRALAKQTLQKKHLSAEALRHLSEIGMEFFEQQVEDLQAYAQHAGHKAIDHNDALLLMKRAKLRDDDVSDPFCIATQFLSMDEITTLENFVYKDRITKVAKDKKKKSSIDYDSSVSGATMNDDNDDE</sequence>
<dbReference type="CDD" id="cd22920">
    <property type="entry name" value="HFD_CENP-T"/>
    <property type="match status" value="1"/>
</dbReference>
<dbReference type="OrthoDB" id="3995946at2759"/>
<dbReference type="EMBL" id="HG793128">
    <property type="protein sequence ID" value="CDK27313.1"/>
    <property type="molecule type" value="Genomic_DNA"/>
</dbReference>
<feature type="compositionally biased region" description="Basic and acidic residues" evidence="6">
    <location>
        <begin position="75"/>
        <end position="91"/>
    </location>
</feature>
<reference evidence="8" key="2">
    <citation type="submission" date="2014-02" db="EMBL/GenBank/DDBJ databases">
        <title>Complete DNA sequence of /Kuraishia capsulata/ illustrates novel genomic features among budding yeasts (/Saccharomycotina/).</title>
        <authorList>
            <person name="Morales L."/>
            <person name="Noel B."/>
            <person name="Porcel B."/>
            <person name="Marcet-Houben M."/>
            <person name="Hullo M-F."/>
            <person name="Sacerdot C."/>
            <person name="Tekaia F."/>
            <person name="Leh-Louis V."/>
            <person name="Despons L."/>
            <person name="Khanna V."/>
            <person name="Aury J-M."/>
            <person name="Barbe V."/>
            <person name="Couloux A."/>
            <person name="Labadie K."/>
            <person name="Pelletier E."/>
            <person name="Souciet J-L."/>
            <person name="Boekhout T."/>
            <person name="Gabaldon T."/>
            <person name="Wincker P."/>
            <person name="Dujon B."/>
        </authorList>
    </citation>
    <scope>NUCLEOTIDE SEQUENCE</scope>
    <source>
        <strain evidence="8">CBS 1993</strain>
    </source>
</reference>
<dbReference type="PANTHER" id="PTHR46904">
    <property type="entry name" value="CENTROMERE PROTEIN T"/>
    <property type="match status" value="1"/>
</dbReference>
<evidence type="ECO:0000313" key="9">
    <source>
        <dbReference type="Proteomes" id="UP000019384"/>
    </source>
</evidence>
<feature type="region of interest" description="Disordered" evidence="6">
    <location>
        <begin position="382"/>
        <end position="407"/>
    </location>
</feature>
<dbReference type="Pfam" id="PF15511">
    <property type="entry name" value="CENP-T_C"/>
    <property type="match status" value="1"/>
</dbReference>
<dbReference type="Gene3D" id="1.10.20.10">
    <property type="entry name" value="Histone, subunit A"/>
    <property type="match status" value="1"/>
</dbReference>
<reference evidence="8" key="1">
    <citation type="submission" date="2013-12" db="EMBL/GenBank/DDBJ databases">
        <authorList>
            <person name="Genoscope - CEA"/>
        </authorList>
    </citation>
    <scope>NUCLEOTIDE SEQUENCE</scope>
    <source>
        <strain evidence="8">CBS 1993</strain>
    </source>
</reference>
<feature type="domain" description="CENP-T/Histone H4 histone fold" evidence="7">
    <location>
        <begin position="280"/>
        <end position="367"/>
    </location>
</feature>
<dbReference type="InterPro" id="IPR028255">
    <property type="entry name" value="CENP-T"/>
</dbReference>
<comment type="subcellular location">
    <subcellularLocation>
        <location evidence="2">Chromosome</location>
    </subcellularLocation>
    <subcellularLocation>
        <location evidence="1">Nucleus</location>
    </subcellularLocation>
</comment>
<comment type="similarity">
    <text evidence="3">Belongs to the CENP-T/CNN1 family.</text>
</comment>
<evidence type="ECO:0000256" key="5">
    <source>
        <dbReference type="ARBA" id="ARBA00023242"/>
    </source>
</evidence>
<protein>
    <recommendedName>
        <fullName evidence="7">CENP-T/Histone H4 histone fold domain-containing protein</fullName>
    </recommendedName>
</protein>
<feature type="compositionally biased region" description="Low complexity" evidence="6">
    <location>
        <begin position="40"/>
        <end position="50"/>
    </location>
</feature>
<evidence type="ECO:0000313" key="8">
    <source>
        <dbReference type="EMBL" id="CDK27313.1"/>
    </source>
</evidence>
<dbReference type="InterPro" id="IPR009072">
    <property type="entry name" value="Histone-fold"/>
</dbReference>
<dbReference type="GO" id="GO:0000278">
    <property type="term" value="P:mitotic cell cycle"/>
    <property type="evidence" value="ECO:0007669"/>
    <property type="project" value="TreeGrafter"/>
</dbReference>
<evidence type="ECO:0000256" key="6">
    <source>
        <dbReference type="SAM" id="MobiDB-lite"/>
    </source>
</evidence>
<accession>W6MM86</accession>
<dbReference type="GO" id="GO:0000776">
    <property type="term" value="C:kinetochore"/>
    <property type="evidence" value="ECO:0007669"/>
    <property type="project" value="InterPro"/>
</dbReference>
<dbReference type="AlphaFoldDB" id="W6MM86"/>
<dbReference type="GO" id="GO:0007059">
    <property type="term" value="P:chromosome segregation"/>
    <property type="evidence" value="ECO:0007669"/>
    <property type="project" value="TreeGrafter"/>
</dbReference>
<dbReference type="HOGENOM" id="CLU_676266_0_0_1"/>
<dbReference type="InterPro" id="IPR035425">
    <property type="entry name" value="CENP-T/H4_C"/>
</dbReference>
<dbReference type="Proteomes" id="UP000019384">
    <property type="component" value="Unassembled WGS sequence"/>
</dbReference>
<evidence type="ECO:0000256" key="4">
    <source>
        <dbReference type="ARBA" id="ARBA00022454"/>
    </source>
</evidence>
<keyword evidence="4" id="KW-0158">Chromosome</keyword>
<dbReference type="GeneID" id="34520696"/>